<evidence type="ECO:0000256" key="7">
    <source>
        <dbReference type="ARBA" id="ARBA00023310"/>
    </source>
</evidence>
<dbReference type="PANTHER" id="PTHR11910">
    <property type="entry name" value="ATP SYNTHASE DELTA CHAIN"/>
    <property type="match status" value="1"/>
</dbReference>
<keyword evidence="2 8" id="KW-0813">Transport</keyword>
<evidence type="ECO:0000256" key="2">
    <source>
        <dbReference type="ARBA" id="ARBA00022448"/>
    </source>
</evidence>
<keyword evidence="5 8" id="KW-0472">Membrane</keyword>
<evidence type="ECO:0000256" key="3">
    <source>
        <dbReference type="ARBA" id="ARBA00022781"/>
    </source>
</evidence>
<comment type="subcellular location">
    <subcellularLocation>
        <location evidence="8">Cell membrane</location>
        <topology evidence="8">Peripheral membrane protein</topology>
    </subcellularLocation>
    <subcellularLocation>
        <location evidence="1">Membrane</location>
    </subcellularLocation>
</comment>
<keyword evidence="4 8" id="KW-0406">Ion transport</keyword>
<accession>Q84AX2</accession>
<keyword evidence="7 8" id="KW-0066">ATP synthesis</keyword>
<evidence type="ECO:0000256" key="4">
    <source>
        <dbReference type="ARBA" id="ARBA00023065"/>
    </source>
</evidence>
<dbReference type="GO" id="GO:0045259">
    <property type="term" value="C:proton-transporting ATP synthase complex"/>
    <property type="evidence" value="ECO:0007669"/>
    <property type="project" value="UniProtKB-KW"/>
</dbReference>
<name>Q84AX2_9GAMM</name>
<gene>
    <name evidence="8 9" type="primary">atpH</name>
</gene>
<keyword evidence="6 8" id="KW-0139">CF(1)</keyword>
<dbReference type="GO" id="GO:0005886">
    <property type="term" value="C:plasma membrane"/>
    <property type="evidence" value="ECO:0007669"/>
    <property type="project" value="UniProtKB-SubCell"/>
</dbReference>
<dbReference type="Pfam" id="PF00213">
    <property type="entry name" value="OSCP"/>
    <property type="match status" value="1"/>
</dbReference>
<proteinExistence type="inferred from homology"/>
<dbReference type="SUPFAM" id="SSF47928">
    <property type="entry name" value="N-terminal domain of the delta subunit of the F1F0-ATP synthase"/>
    <property type="match status" value="1"/>
</dbReference>
<evidence type="ECO:0000256" key="1">
    <source>
        <dbReference type="ARBA" id="ARBA00004370"/>
    </source>
</evidence>
<dbReference type="EMBL" id="AY182279">
    <property type="protein sequence ID" value="AAO45115.1"/>
    <property type="molecule type" value="Genomic_DNA"/>
</dbReference>
<comment type="function">
    <text evidence="8">F(1)F(0) ATP synthase produces ATP from ADP in the presence of a proton or sodium gradient. F-type ATPases consist of two structural domains, F(1) containing the extramembraneous catalytic core and F(0) containing the membrane proton channel, linked together by a central stalk and a peripheral stalk. During catalysis, ATP synthesis in the catalytic domain of F(1) is coupled via a rotary mechanism of the central stalk subunits to proton translocation.</text>
</comment>
<dbReference type="HAMAP" id="MF_01416">
    <property type="entry name" value="ATP_synth_delta_bact"/>
    <property type="match status" value="1"/>
</dbReference>
<sequence length="178" mass="20618">MCREYSSIANIYAKAIFELAVEENQINLWQKMLLFSVSISKDLKIKNLLAGILPAEYIANIFITLCGDQINLKCQNLIKIMAENRRLFLLKNVLSEYINLKNNYNKVLEAKIISAYALNLSQLKNISLFLEKKFNSNINLKHSIKDTIIDGFIIKVNNLVIDMSIRNRLKQLKNFLNY</sequence>
<keyword evidence="3 8" id="KW-0375">Hydrogen ion transport</keyword>
<dbReference type="NCBIfam" id="TIGR01145">
    <property type="entry name" value="ATP_synt_delta"/>
    <property type="match status" value="1"/>
</dbReference>
<keyword evidence="8" id="KW-1003">Cell membrane</keyword>
<evidence type="ECO:0000256" key="5">
    <source>
        <dbReference type="ARBA" id="ARBA00023136"/>
    </source>
</evidence>
<protein>
    <recommendedName>
        <fullName evidence="8">ATP synthase subunit delta</fullName>
    </recommendedName>
    <alternativeName>
        <fullName evidence="8">ATP synthase F(1) sector subunit delta</fullName>
    </alternativeName>
    <alternativeName>
        <fullName evidence="8">F-type ATPase subunit delta</fullName>
        <shortName evidence="8">F-ATPase subunit delta</shortName>
    </alternativeName>
</protein>
<comment type="similarity">
    <text evidence="8">Belongs to the ATPase delta chain family.</text>
</comment>
<dbReference type="Gene3D" id="1.10.520.20">
    <property type="entry name" value="N-terminal domain of the delta subunit of the F1F0-ATP synthase"/>
    <property type="match status" value="1"/>
</dbReference>
<dbReference type="GO" id="GO:0046933">
    <property type="term" value="F:proton-transporting ATP synthase activity, rotational mechanism"/>
    <property type="evidence" value="ECO:0007669"/>
    <property type="project" value="UniProtKB-UniRule"/>
</dbReference>
<dbReference type="NCBIfam" id="NF004402">
    <property type="entry name" value="PRK05758.2-2"/>
    <property type="match status" value="1"/>
</dbReference>
<organism evidence="9">
    <name type="scientific">Buchnera aphidicola</name>
    <dbReference type="NCBI Taxonomy" id="9"/>
    <lineage>
        <taxon>Bacteria</taxon>
        <taxon>Pseudomonadati</taxon>
        <taxon>Pseudomonadota</taxon>
        <taxon>Gammaproteobacteria</taxon>
        <taxon>Enterobacterales</taxon>
        <taxon>Erwiniaceae</taxon>
        <taxon>Buchnera</taxon>
    </lineage>
</organism>
<evidence type="ECO:0000256" key="8">
    <source>
        <dbReference type="HAMAP-Rule" id="MF_01416"/>
    </source>
</evidence>
<dbReference type="InterPro" id="IPR026015">
    <property type="entry name" value="ATP_synth_OSCP/delta_N_sf"/>
</dbReference>
<evidence type="ECO:0000256" key="6">
    <source>
        <dbReference type="ARBA" id="ARBA00023196"/>
    </source>
</evidence>
<reference evidence="9" key="1">
    <citation type="journal article" date="2004" name="Evolution">
        <title>Phylogenetic and molecular evidence for allochronic speciation in gall-forming aphids (Pemphigus).</title>
        <authorList>
            <person name="Abbot P."/>
            <person name="Withgott J.H."/>
        </authorList>
    </citation>
    <scope>NUCLEOTIDE SEQUENCE</scope>
</reference>
<comment type="function">
    <text evidence="8">This protein is part of the stalk that links CF(0) to CF(1). It either transmits conformational changes from CF(0) to CF(1) or is implicated in proton conduction.</text>
</comment>
<dbReference type="AlphaFoldDB" id="Q84AX2"/>
<dbReference type="PRINTS" id="PR00125">
    <property type="entry name" value="ATPASEDELTA"/>
</dbReference>
<evidence type="ECO:0000313" key="9">
    <source>
        <dbReference type="EMBL" id="AAO45115.1"/>
    </source>
</evidence>
<dbReference type="InterPro" id="IPR000711">
    <property type="entry name" value="ATPase_OSCP/dsu"/>
</dbReference>